<dbReference type="AlphaFoldDB" id="A0ABD0V277"/>
<evidence type="ECO:0000313" key="3">
    <source>
        <dbReference type="Proteomes" id="UP001552299"/>
    </source>
</evidence>
<sequence>MVWYARRPGVSGGPNGRRARPSGPCPGHVPHGLTGVPCHMGGCRVSAGPWFLFWFGDSMALSALNLIWEFDVEVLRSSVSFMSELDSFYLGSIGLLGEYRPTSRKKHICFSEDFGHIHTATIRDFISIKSRHFMQPAFLEINSKEGSNPLSFTADTV</sequence>
<dbReference type="EMBL" id="JANQDX010000009">
    <property type="protein sequence ID" value="KAL0919036.1"/>
    <property type="molecule type" value="Genomic_DNA"/>
</dbReference>
<feature type="region of interest" description="Disordered" evidence="1">
    <location>
        <begin position="1"/>
        <end position="23"/>
    </location>
</feature>
<evidence type="ECO:0000256" key="1">
    <source>
        <dbReference type="SAM" id="MobiDB-lite"/>
    </source>
</evidence>
<keyword evidence="3" id="KW-1185">Reference proteome</keyword>
<dbReference type="Proteomes" id="UP001552299">
    <property type="component" value="Unassembled WGS sequence"/>
</dbReference>
<gene>
    <name evidence="2" type="ORF">M5K25_011103</name>
</gene>
<protein>
    <submittedName>
        <fullName evidence="2">Uncharacterized protein</fullName>
    </submittedName>
</protein>
<proteinExistence type="predicted"/>
<name>A0ABD0V277_DENTH</name>
<evidence type="ECO:0000313" key="2">
    <source>
        <dbReference type="EMBL" id="KAL0919036.1"/>
    </source>
</evidence>
<reference evidence="2 3" key="1">
    <citation type="journal article" date="2024" name="Plant Biotechnol. J.">
        <title>Dendrobium thyrsiflorum genome and its molecular insights into genes involved in important horticultural traits.</title>
        <authorList>
            <person name="Chen B."/>
            <person name="Wang J.Y."/>
            <person name="Zheng P.J."/>
            <person name="Li K.L."/>
            <person name="Liang Y.M."/>
            <person name="Chen X.F."/>
            <person name="Zhang C."/>
            <person name="Zhao X."/>
            <person name="He X."/>
            <person name="Zhang G.Q."/>
            <person name="Liu Z.J."/>
            <person name="Xu Q."/>
        </authorList>
    </citation>
    <scope>NUCLEOTIDE SEQUENCE [LARGE SCALE GENOMIC DNA]</scope>
    <source>
        <strain evidence="2">GZMU011</strain>
    </source>
</reference>
<organism evidence="2 3">
    <name type="scientific">Dendrobium thyrsiflorum</name>
    <name type="common">Pinecone-like raceme dendrobium</name>
    <name type="synonym">Orchid</name>
    <dbReference type="NCBI Taxonomy" id="117978"/>
    <lineage>
        <taxon>Eukaryota</taxon>
        <taxon>Viridiplantae</taxon>
        <taxon>Streptophyta</taxon>
        <taxon>Embryophyta</taxon>
        <taxon>Tracheophyta</taxon>
        <taxon>Spermatophyta</taxon>
        <taxon>Magnoliopsida</taxon>
        <taxon>Liliopsida</taxon>
        <taxon>Asparagales</taxon>
        <taxon>Orchidaceae</taxon>
        <taxon>Epidendroideae</taxon>
        <taxon>Malaxideae</taxon>
        <taxon>Dendrobiinae</taxon>
        <taxon>Dendrobium</taxon>
    </lineage>
</organism>
<comment type="caution">
    <text evidence="2">The sequence shown here is derived from an EMBL/GenBank/DDBJ whole genome shotgun (WGS) entry which is preliminary data.</text>
</comment>
<accession>A0ABD0V277</accession>